<sequence>MGAIIGGCGDCGPGPVVVDALIARIIMIGVVFCP</sequence>
<name>A0ABR6E2G8_9HYPH</name>
<evidence type="ECO:0000313" key="2">
    <source>
        <dbReference type="Proteomes" id="UP000548119"/>
    </source>
</evidence>
<gene>
    <name evidence="1" type="ORF">GGR10_000600</name>
</gene>
<evidence type="ECO:0000313" key="1">
    <source>
        <dbReference type="EMBL" id="MBA9082759.1"/>
    </source>
</evidence>
<dbReference type="EMBL" id="JACJIR010000002">
    <property type="protein sequence ID" value="MBA9082759.1"/>
    <property type="molecule type" value="Genomic_DNA"/>
</dbReference>
<organism evidence="1 2">
    <name type="scientific">Bartonella chomelii</name>
    <dbReference type="NCBI Taxonomy" id="236402"/>
    <lineage>
        <taxon>Bacteria</taxon>
        <taxon>Pseudomonadati</taxon>
        <taxon>Pseudomonadota</taxon>
        <taxon>Alphaproteobacteria</taxon>
        <taxon>Hyphomicrobiales</taxon>
        <taxon>Bartonellaceae</taxon>
        <taxon>Bartonella</taxon>
    </lineage>
</organism>
<keyword evidence="2" id="KW-1185">Reference proteome</keyword>
<accession>A0ABR6E2G8</accession>
<reference evidence="1 2" key="1">
    <citation type="submission" date="2020-08" db="EMBL/GenBank/DDBJ databases">
        <title>Genomic Encyclopedia of Type Strains, Phase IV (KMG-IV): sequencing the most valuable type-strain genomes for metagenomic binning, comparative biology and taxonomic classification.</title>
        <authorList>
            <person name="Goeker M."/>
        </authorList>
    </citation>
    <scope>NUCLEOTIDE SEQUENCE [LARGE SCALE GENOMIC DNA]</scope>
    <source>
        <strain evidence="1 2">DSM 21431</strain>
    </source>
</reference>
<protein>
    <submittedName>
        <fullName evidence="1">Uncharacterized protein</fullName>
    </submittedName>
</protein>
<proteinExistence type="predicted"/>
<dbReference type="Proteomes" id="UP000548119">
    <property type="component" value="Unassembled WGS sequence"/>
</dbReference>
<comment type="caution">
    <text evidence="1">The sequence shown here is derived from an EMBL/GenBank/DDBJ whole genome shotgun (WGS) entry which is preliminary data.</text>
</comment>